<gene>
    <name evidence="1" type="ORF">JOE42_002631</name>
</gene>
<dbReference type="Proteomes" id="UP000703038">
    <property type="component" value="Unassembled WGS sequence"/>
</dbReference>
<reference evidence="1 2" key="1">
    <citation type="submission" date="2021-01" db="EMBL/GenBank/DDBJ databases">
        <title>Genomics of switchgrass bacterial isolates.</title>
        <authorList>
            <person name="Shade A."/>
        </authorList>
    </citation>
    <scope>NUCLEOTIDE SEQUENCE [LARGE SCALE GENOMIC DNA]</scope>
    <source>
        <strain evidence="1 2">PvP111</strain>
    </source>
</reference>
<dbReference type="Pfam" id="PF12079">
    <property type="entry name" value="DUF3558"/>
    <property type="match status" value="1"/>
</dbReference>
<sequence>MNPEIVDSGQVDQGNDEWRFCSFRQDWFVLTISSTTNAVSEFRGDSRSVNAEDIDVGGRPALSFQQLPGTLDEACHIAYASTAGAIEFAVRNAGDPSTVGDYCAEATRISGALESATPP</sequence>
<dbReference type="InterPro" id="IPR024520">
    <property type="entry name" value="DUF3558"/>
</dbReference>
<proteinExistence type="predicted"/>
<comment type="caution">
    <text evidence="1">The sequence shown here is derived from an EMBL/GenBank/DDBJ whole genome shotgun (WGS) entry which is preliminary data.</text>
</comment>
<name>A0ABS2KVC8_9NOCA</name>
<keyword evidence="2" id="KW-1185">Reference proteome</keyword>
<organism evidence="1 2">
    <name type="scientific">Rhodococcoides corynebacterioides</name>
    <dbReference type="NCBI Taxonomy" id="53972"/>
    <lineage>
        <taxon>Bacteria</taxon>
        <taxon>Bacillati</taxon>
        <taxon>Actinomycetota</taxon>
        <taxon>Actinomycetes</taxon>
        <taxon>Mycobacteriales</taxon>
        <taxon>Nocardiaceae</taxon>
        <taxon>Rhodococcoides</taxon>
    </lineage>
</organism>
<dbReference type="EMBL" id="JAFBBK010000001">
    <property type="protein sequence ID" value="MBM7415898.1"/>
    <property type="molecule type" value="Genomic_DNA"/>
</dbReference>
<protein>
    <submittedName>
        <fullName evidence="1">Uncharacterized protein</fullName>
    </submittedName>
</protein>
<evidence type="ECO:0000313" key="1">
    <source>
        <dbReference type="EMBL" id="MBM7415898.1"/>
    </source>
</evidence>
<evidence type="ECO:0000313" key="2">
    <source>
        <dbReference type="Proteomes" id="UP000703038"/>
    </source>
</evidence>
<accession>A0ABS2KVC8</accession>